<dbReference type="PANTHER" id="PTHR43849:SF2">
    <property type="entry name" value="BLL3936 PROTEIN"/>
    <property type="match status" value="1"/>
</dbReference>
<keyword evidence="2" id="KW-0472">Membrane</keyword>
<reference evidence="4 5" key="1">
    <citation type="submission" date="2017-03" db="EMBL/GenBank/DDBJ databases">
        <authorList>
            <person name="Afonso C.L."/>
            <person name="Miller P.J."/>
            <person name="Scott M.A."/>
            <person name="Spackman E."/>
            <person name="Goraichik I."/>
            <person name="Dimitrov K.M."/>
            <person name="Suarez D.L."/>
            <person name="Swayne D.E."/>
        </authorList>
    </citation>
    <scope>NUCLEOTIDE SEQUENCE [LARGE SCALE GENOMIC DNA]</scope>
    <source>
        <strain evidence="4 5">CECT 7691</strain>
    </source>
</reference>
<accession>A0A1Y5TTP0</accession>
<feature type="transmembrane region" description="Helical" evidence="2">
    <location>
        <begin position="117"/>
        <end position="140"/>
    </location>
</feature>
<feature type="domain" description="TRAP C4-dicarboxylate transport system permease DctM subunit" evidence="3">
    <location>
        <begin position="136"/>
        <end position="568"/>
    </location>
</feature>
<feature type="transmembrane region" description="Helical" evidence="2">
    <location>
        <begin position="280"/>
        <end position="306"/>
    </location>
</feature>
<feature type="transmembrane region" description="Helical" evidence="2">
    <location>
        <begin position="573"/>
        <end position="593"/>
    </location>
</feature>
<keyword evidence="1" id="KW-0813">Transport</keyword>
<keyword evidence="2" id="KW-1133">Transmembrane helix</keyword>
<feature type="transmembrane region" description="Helical" evidence="2">
    <location>
        <begin position="318"/>
        <end position="339"/>
    </location>
</feature>
<dbReference type="AlphaFoldDB" id="A0A1Y5TTP0"/>
<evidence type="ECO:0000259" key="3">
    <source>
        <dbReference type="Pfam" id="PF06808"/>
    </source>
</evidence>
<keyword evidence="1" id="KW-0997">Cell inner membrane</keyword>
<dbReference type="InParanoid" id="A0A1Y5TTP0"/>
<comment type="function">
    <text evidence="1">Part of the tripartite ATP-independent periplasmic (TRAP) transport system.</text>
</comment>
<feature type="transmembrane region" description="Helical" evidence="2">
    <location>
        <begin position="711"/>
        <end position="731"/>
    </location>
</feature>
<dbReference type="EMBL" id="FWFR01000003">
    <property type="protein sequence ID" value="SLN71365.1"/>
    <property type="molecule type" value="Genomic_DNA"/>
</dbReference>
<dbReference type="GO" id="GO:0022857">
    <property type="term" value="F:transmembrane transporter activity"/>
    <property type="evidence" value="ECO:0007669"/>
    <property type="project" value="UniProtKB-UniRule"/>
</dbReference>
<evidence type="ECO:0000313" key="5">
    <source>
        <dbReference type="Proteomes" id="UP000193200"/>
    </source>
</evidence>
<dbReference type="NCBIfam" id="TIGR02123">
    <property type="entry name" value="TRAP_fused"/>
    <property type="match status" value="1"/>
</dbReference>
<dbReference type="Proteomes" id="UP000193200">
    <property type="component" value="Unassembled WGS sequence"/>
</dbReference>
<feature type="transmembrane region" description="Helical" evidence="2">
    <location>
        <begin position="743"/>
        <end position="763"/>
    </location>
</feature>
<feature type="transmembrane region" description="Helical" evidence="2">
    <location>
        <begin position="624"/>
        <end position="640"/>
    </location>
</feature>
<sequence>MPLPFVFRKYDMSSSQPKNALTSLLRGNAAARINGFLILFMAVFFTLMHLYAAIYGAPPTMLFRPLHLSLALVLLLLIHPLGRRWSDPFNRWSIIDGALFVGAVWLIWYYVSTSQGWALRQVIMSNVDVFAALLTLFLIAEGVRRTLGPILLIVAGSFVVHALFANYAPGILYGPPVKPLTLLRALVLGDSGIFGTPLGVMAQYVVMFILFGNLLAVVGVGNFFLRLSFSLFGHRTGGPAKAAVVSSAMMGTLSGSAIGNVLTTGAFTIPLMRQLGYRPAFAGGAEAAASTGGMIMPPVMGAIAFIMAEFLGRPYSEIILAALIPALLYFLVIFVAVHFEALRTGLRTLPKDALPRTWEVLRKQSYLLLPIGLIIGGLMAGYSIVLVAVIAVFGTILIGFVNRSTWPTPLRLAEAIEQTSRSTVALSVTAAAAGVIIGAIFSTGLSFQITQGALQIAGERLWLLLIMSGIVAIVLGMGMTASAVYITMVATVVPILRAMNVDELAAHMFAFYFGIVSNITPPVALAAFAAAPLANANPMATSVAAARLGIAAFIIPVMFVYQPALLMIGSWSVILQASVTAAFGLSALSIAFVGYFSAPIILPLRLVMIFGAGMMIIPEWRTDLGGTAIVLLTLLASRFVKARQGKSEERASGSRKSAIRMAVERLIAKRVAKAALGEGDGEASGLEGPRKLADLTRAQEAYGGIAAHTRFALWFGWAVFALLAVGMHVMGTSLIQARDPQTWVWQMAALSLFLTAGLAVTFWRSALTTLAAGERDGEPA</sequence>
<feature type="transmembrane region" description="Helical" evidence="2">
    <location>
        <begin position="509"/>
        <end position="531"/>
    </location>
</feature>
<gene>
    <name evidence="4" type="primary">siaT_26</name>
    <name evidence="4" type="ORF">OCH7691_03372</name>
</gene>
<evidence type="ECO:0000256" key="2">
    <source>
        <dbReference type="SAM" id="Phobius"/>
    </source>
</evidence>
<feature type="transmembrane region" description="Helical" evidence="2">
    <location>
        <begin position="147"/>
        <end position="168"/>
    </location>
</feature>
<feature type="transmembrane region" description="Helical" evidence="2">
    <location>
        <begin position="94"/>
        <end position="111"/>
    </location>
</feature>
<keyword evidence="5" id="KW-1185">Reference proteome</keyword>
<protein>
    <submittedName>
        <fullName evidence="4">Sialic acid TRAP transporter permease protein SiaT</fullName>
    </submittedName>
</protein>
<proteinExistence type="predicted"/>
<organism evidence="4 5">
    <name type="scientific">Oceanibacterium hippocampi</name>
    <dbReference type="NCBI Taxonomy" id="745714"/>
    <lineage>
        <taxon>Bacteria</taxon>
        <taxon>Pseudomonadati</taxon>
        <taxon>Pseudomonadota</taxon>
        <taxon>Alphaproteobacteria</taxon>
        <taxon>Sneathiellales</taxon>
        <taxon>Sneathiellaceae</taxon>
        <taxon>Oceanibacterium</taxon>
    </lineage>
</organism>
<name>A0A1Y5TTP0_9PROT</name>
<feature type="transmembrane region" description="Helical" evidence="2">
    <location>
        <begin position="366"/>
        <end position="399"/>
    </location>
</feature>
<feature type="transmembrane region" description="Helical" evidence="2">
    <location>
        <begin position="36"/>
        <end position="56"/>
    </location>
</feature>
<keyword evidence="1" id="KW-1003">Cell membrane</keyword>
<dbReference type="PANTHER" id="PTHR43849">
    <property type="entry name" value="BLL3936 PROTEIN"/>
    <property type="match status" value="1"/>
</dbReference>
<evidence type="ECO:0000256" key="1">
    <source>
        <dbReference type="RuleBase" id="RU369079"/>
    </source>
</evidence>
<dbReference type="InterPro" id="IPR010656">
    <property type="entry name" value="DctM"/>
</dbReference>
<comment type="subcellular location">
    <subcellularLocation>
        <location evidence="1">Cell inner membrane</location>
        <topology evidence="1">Multi-pass membrane protein</topology>
    </subcellularLocation>
</comment>
<evidence type="ECO:0000313" key="4">
    <source>
        <dbReference type="EMBL" id="SLN71365.1"/>
    </source>
</evidence>
<keyword evidence="2" id="KW-0812">Transmembrane</keyword>
<feature type="transmembrane region" description="Helical" evidence="2">
    <location>
        <begin position="62"/>
        <end position="82"/>
    </location>
</feature>
<feature type="transmembrane region" description="Helical" evidence="2">
    <location>
        <begin position="543"/>
        <end position="561"/>
    </location>
</feature>
<dbReference type="GO" id="GO:0005886">
    <property type="term" value="C:plasma membrane"/>
    <property type="evidence" value="ECO:0007669"/>
    <property type="project" value="UniProtKB-SubCell"/>
</dbReference>
<dbReference type="Pfam" id="PF06808">
    <property type="entry name" value="DctM"/>
    <property type="match status" value="1"/>
</dbReference>
<feature type="transmembrane region" description="Helical" evidence="2">
    <location>
        <begin position="461"/>
        <end position="489"/>
    </location>
</feature>
<dbReference type="InterPro" id="IPR011853">
    <property type="entry name" value="TRAP_DctM-Dct_fused"/>
</dbReference>
<feature type="transmembrane region" description="Helical" evidence="2">
    <location>
        <begin position="204"/>
        <end position="225"/>
    </location>
</feature>
<feature type="transmembrane region" description="Helical" evidence="2">
    <location>
        <begin position="424"/>
        <end position="449"/>
    </location>
</feature>